<gene>
    <name evidence="2" type="ORF">DWX93_09735</name>
</gene>
<protein>
    <submittedName>
        <fullName evidence="2">Flagellar protein FlgN</fullName>
    </submittedName>
</protein>
<name>A0A395VBH2_9FIRM</name>
<keyword evidence="2" id="KW-0282">Flagellum</keyword>
<accession>A0A395VBH2</accession>
<proteinExistence type="predicted"/>
<sequence>MEELLGVLEKEETEYLTLIDLADVKSQAIIKADIAKLGEVTEKEQEAASTLLNLSNKRTQVLNDMATVLGKKPEQMTINRMIGYLENQPKEQQMLAERRDRLLEVGTKMQTLNHQNEALLKQAMEMVEFDLTLLKSMRQAPETANYDKNAYNTGDLLGGSGFDAKQ</sequence>
<dbReference type="Pfam" id="PF05130">
    <property type="entry name" value="FlgN"/>
    <property type="match status" value="1"/>
</dbReference>
<evidence type="ECO:0000313" key="3">
    <source>
        <dbReference type="Proteomes" id="UP000266172"/>
    </source>
</evidence>
<dbReference type="Gene3D" id="1.20.58.300">
    <property type="entry name" value="FlgN-like"/>
    <property type="match status" value="1"/>
</dbReference>
<dbReference type="SUPFAM" id="SSF140566">
    <property type="entry name" value="FlgN-like"/>
    <property type="match status" value="1"/>
</dbReference>
<keyword evidence="2" id="KW-0966">Cell projection</keyword>
<keyword evidence="1" id="KW-1005">Bacterial flagellum biogenesis</keyword>
<dbReference type="Proteomes" id="UP000266172">
    <property type="component" value="Unassembled WGS sequence"/>
</dbReference>
<dbReference type="EMBL" id="QRVL01000007">
    <property type="protein sequence ID" value="RGS40391.1"/>
    <property type="molecule type" value="Genomic_DNA"/>
</dbReference>
<evidence type="ECO:0000256" key="1">
    <source>
        <dbReference type="ARBA" id="ARBA00022795"/>
    </source>
</evidence>
<organism evidence="2 3">
    <name type="scientific">Roseburia hominis</name>
    <dbReference type="NCBI Taxonomy" id="301301"/>
    <lineage>
        <taxon>Bacteria</taxon>
        <taxon>Bacillati</taxon>
        <taxon>Bacillota</taxon>
        <taxon>Clostridia</taxon>
        <taxon>Lachnospirales</taxon>
        <taxon>Lachnospiraceae</taxon>
        <taxon>Roseburia</taxon>
    </lineage>
</organism>
<reference evidence="2 3" key="1">
    <citation type="submission" date="2018-08" db="EMBL/GenBank/DDBJ databases">
        <title>A genome reference for cultivated species of the human gut microbiota.</title>
        <authorList>
            <person name="Zou Y."/>
            <person name="Xue W."/>
            <person name="Luo G."/>
        </authorList>
    </citation>
    <scope>NUCLEOTIDE SEQUENCE [LARGE SCALE GENOMIC DNA]</scope>
    <source>
        <strain evidence="2 3">AF22-12AC</strain>
    </source>
</reference>
<evidence type="ECO:0000313" key="2">
    <source>
        <dbReference type="EMBL" id="RGS40391.1"/>
    </source>
</evidence>
<dbReference type="InterPro" id="IPR007809">
    <property type="entry name" value="FlgN-like"/>
</dbReference>
<comment type="caution">
    <text evidence="2">The sequence shown here is derived from an EMBL/GenBank/DDBJ whole genome shotgun (WGS) entry which is preliminary data.</text>
</comment>
<dbReference type="AlphaFoldDB" id="A0A395VBH2"/>
<dbReference type="InterPro" id="IPR036679">
    <property type="entry name" value="FlgN-like_sf"/>
</dbReference>
<keyword evidence="2" id="KW-0969">Cilium</keyword>
<dbReference type="GO" id="GO:0044780">
    <property type="term" value="P:bacterial-type flagellum assembly"/>
    <property type="evidence" value="ECO:0007669"/>
    <property type="project" value="InterPro"/>
</dbReference>